<dbReference type="RefSeq" id="WP_072914843.1">
    <property type="nucleotide sequence ID" value="NZ_FRAR01000018.1"/>
</dbReference>
<dbReference type="EMBL" id="FRAR01000018">
    <property type="protein sequence ID" value="SHK61854.1"/>
    <property type="molecule type" value="Genomic_DNA"/>
</dbReference>
<dbReference type="AlphaFoldDB" id="A0A1M6TY91"/>
<evidence type="ECO:0000313" key="1">
    <source>
        <dbReference type="EMBL" id="SHK61854.1"/>
    </source>
</evidence>
<gene>
    <name evidence="1" type="ORF">SAMN02745123_02503</name>
</gene>
<name>A0A1M6TY91_9FIRM</name>
<keyword evidence="2" id="KW-1185">Reference proteome</keyword>
<dbReference type="Proteomes" id="UP000183997">
    <property type="component" value="Unassembled WGS sequence"/>
</dbReference>
<organism evidence="1 2">
    <name type="scientific">Desulforamulus aeronauticus DSM 10349</name>
    <dbReference type="NCBI Taxonomy" id="1121421"/>
    <lineage>
        <taxon>Bacteria</taxon>
        <taxon>Bacillati</taxon>
        <taxon>Bacillota</taxon>
        <taxon>Clostridia</taxon>
        <taxon>Eubacteriales</taxon>
        <taxon>Peptococcaceae</taxon>
        <taxon>Desulforamulus</taxon>
    </lineage>
</organism>
<sequence length="296" mass="32324">MNNAKRNNTIFSLENQPLFTREGASYITKHYSFGILSTEVPLWTPSPTKCINLTSVQASAPLGVTLTLSSNGNAFFALRVTSHSAAISQQFPSEYRFKPNDAISLRTSDEERATETSGASNATQVAYNSRSDFINVANATGLPNMQFATLNSALITRTSGRLVLEYSNLVPSASSQLQIESVKINFYCRLSLTLAVGTSSMIYYWRPDPAEDWIQLQQESLSLIGTIDHLSVPIQQDITTEVLAATNPWNVIKNMQTSFVGGHTGLGLGNTIQLDAVVIDIRMVGKNEISLFGSET</sequence>
<reference evidence="2" key="1">
    <citation type="submission" date="2016-11" db="EMBL/GenBank/DDBJ databases">
        <authorList>
            <person name="Varghese N."/>
            <person name="Submissions S."/>
        </authorList>
    </citation>
    <scope>NUCLEOTIDE SEQUENCE [LARGE SCALE GENOMIC DNA]</scope>
    <source>
        <strain evidence="2">DSM 10349</strain>
    </source>
</reference>
<protein>
    <submittedName>
        <fullName evidence="1">Uncharacterized protein</fullName>
    </submittedName>
</protein>
<evidence type="ECO:0000313" key="2">
    <source>
        <dbReference type="Proteomes" id="UP000183997"/>
    </source>
</evidence>
<accession>A0A1M6TY91</accession>
<proteinExistence type="predicted"/>